<dbReference type="Proteomes" id="UP000319771">
    <property type="component" value="Unassembled WGS sequence"/>
</dbReference>
<feature type="chain" id="PRO_5022243225" evidence="2">
    <location>
        <begin position="23"/>
        <end position="304"/>
    </location>
</feature>
<gene>
    <name evidence="3" type="ORF">E6K81_02255</name>
</gene>
<evidence type="ECO:0000256" key="1">
    <source>
        <dbReference type="ARBA" id="ARBA00005846"/>
    </source>
</evidence>
<accession>A0A538UDW7</accession>
<dbReference type="InterPro" id="IPR005362">
    <property type="entry name" value="UPF0164"/>
</dbReference>
<name>A0A538UDW7_UNCEI</name>
<evidence type="ECO:0000256" key="2">
    <source>
        <dbReference type="SAM" id="SignalP"/>
    </source>
</evidence>
<keyword evidence="2" id="KW-0732">Signal</keyword>
<sequence length="304" mass="31645">MIWRRSAAALLFLALAHPPAHAEPSAFAFLAIPAGARASGVGGAFVSMGEGVEAAFWNPAGLAAVQRVQITGSHDESIQHLRNDEFSVAGRWLGGGLAGSVRALYSEPIEARDELGNVTGTFGGDDLDFAVAYGRDLVAGLRAGVSAHLVRERLAELATGTYAFGAGATWEPAALPALRLGLALDHLGPDAHYTFADGPGQPLALPSAVQAGASYRFGLAAGISLDAALDTRMSRGRPTVAAIGAELTHPTGAALRLGLRIHDDASTFSIGAGYALAPLRLDYAFVPYRLDLGDTHRFSFTARF</sequence>
<evidence type="ECO:0000313" key="4">
    <source>
        <dbReference type="Proteomes" id="UP000319771"/>
    </source>
</evidence>
<dbReference type="SUPFAM" id="SSF56935">
    <property type="entry name" value="Porins"/>
    <property type="match status" value="1"/>
</dbReference>
<evidence type="ECO:0000313" key="3">
    <source>
        <dbReference type="EMBL" id="TMQ73919.1"/>
    </source>
</evidence>
<dbReference type="Gene3D" id="2.40.160.60">
    <property type="entry name" value="Outer membrane protein transport protein (OMPP1/FadL/TodX)"/>
    <property type="match status" value="1"/>
</dbReference>
<dbReference type="Pfam" id="PF03687">
    <property type="entry name" value="UPF0164"/>
    <property type="match status" value="1"/>
</dbReference>
<comment type="caution">
    <text evidence="3">The sequence shown here is derived from an EMBL/GenBank/DDBJ whole genome shotgun (WGS) entry which is preliminary data.</text>
</comment>
<dbReference type="NCBIfam" id="NF033709">
    <property type="entry name" value="PorV_fam"/>
    <property type="match status" value="1"/>
</dbReference>
<comment type="similarity">
    <text evidence="1">Belongs to the UPF0164 family.</text>
</comment>
<reference evidence="3 4" key="1">
    <citation type="journal article" date="2019" name="Nat. Microbiol.">
        <title>Mediterranean grassland soil C-N compound turnover is dependent on rainfall and depth, and is mediated by genomically divergent microorganisms.</title>
        <authorList>
            <person name="Diamond S."/>
            <person name="Andeer P.F."/>
            <person name="Li Z."/>
            <person name="Crits-Christoph A."/>
            <person name="Burstein D."/>
            <person name="Anantharaman K."/>
            <person name="Lane K.R."/>
            <person name="Thomas B.C."/>
            <person name="Pan C."/>
            <person name="Northen T.R."/>
            <person name="Banfield J.F."/>
        </authorList>
    </citation>
    <scope>NUCLEOTIDE SEQUENCE [LARGE SCALE GENOMIC DNA]</scope>
    <source>
        <strain evidence="3">WS_11</strain>
    </source>
</reference>
<dbReference type="AlphaFoldDB" id="A0A538UDW7"/>
<feature type="signal peptide" evidence="2">
    <location>
        <begin position="1"/>
        <end position="22"/>
    </location>
</feature>
<organism evidence="3 4">
    <name type="scientific">Eiseniibacteriota bacterium</name>
    <dbReference type="NCBI Taxonomy" id="2212470"/>
    <lineage>
        <taxon>Bacteria</taxon>
        <taxon>Candidatus Eiseniibacteriota</taxon>
    </lineage>
</organism>
<proteinExistence type="inferred from homology"/>
<protein>
    <submittedName>
        <fullName evidence="3">UPF0164 family protein</fullName>
    </submittedName>
</protein>
<dbReference type="EMBL" id="VBPB01000032">
    <property type="protein sequence ID" value="TMQ73919.1"/>
    <property type="molecule type" value="Genomic_DNA"/>
</dbReference>